<dbReference type="SUPFAM" id="SSF55931">
    <property type="entry name" value="Glutamine synthetase/guanido kinase"/>
    <property type="match status" value="1"/>
</dbReference>
<comment type="function">
    <text evidence="10">Catalyzes the synthesis of gamma-glutamylcysteine (gamma-GC).</text>
</comment>
<evidence type="ECO:0000256" key="10">
    <source>
        <dbReference type="PIRNR" id="PIRNR017901"/>
    </source>
</evidence>
<dbReference type="PANTHER" id="PTHR34378">
    <property type="entry name" value="GLUTAMATE--CYSTEINE LIGASE, CHLOROPLASTIC"/>
    <property type="match status" value="1"/>
</dbReference>
<evidence type="ECO:0000256" key="9">
    <source>
        <dbReference type="ARBA" id="ARBA00023157"/>
    </source>
</evidence>
<gene>
    <name evidence="11" type="ORF">Q9315_07415</name>
</gene>
<dbReference type="Gene3D" id="3.30.590.20">
    <property type="match status" value="1"/>
</dbReference>
<keyword evidence="12" id="KW-1185">Reference proteome</keyword>
<dbReference type="InterPro" id="IPR035434">
    <property type="entry name" value="GCL_bact_plant"/>
</dbReference>
<reference evidence="11 12" key="1">
    <citation type="submission" date="2023-08" db="EMBL/GenBank/DDBJ databases">
        <title>Pathogen: clinical or host-associated sample.</title>
        <authorList>
            <person name="Hergert J."/>
            <person name="Casey R."/>
            <person name="Wagner J."/>
            <person name="Young E.L."/>
            <person name="Oakeson K.F."/>
        </authorList>
    </citation>
    <scope>NUCLEOTIDE SEQUENCE [LARGE SCALE GENOMIC DNA]</scope>
    <source>
        <strain evidence="11 12">UPHL-collab-2</strain>
    </source>
</reference>
<evidence type="ECO:0000256" key="7">
    <source>
        <dbReference type="ARBA" id="ARBA00022840"/>
    </source>
</evidence>
<comment type="pathway">
    <text evidence="1">Sulfur metabolism; glutathione biosynthesis; glutathione from L-cysteine and L-glutamate: step 1/2.</text>
</comment>
<evidence type="ECO:0000313" key="12">
    <source>
        <dbReference type="Proteomes" id="UP001225788"/>
    </source>
</evidence>
<name>A0ABY9K9Z8_9HYPH</name>
<organism evidence="11 12">
    <name type="scientific">Shinella oryzae</name>
    <dbReference type="NCBI Taxonomy" id="2871820"/>
    <lineage>
        <taxon>Bacteria</taxon>
        <taxon>Pseudomonadati</taxon>
        <taxon>Pseudomonadota</taxon>
        <taxon>Alphaproteobacteria</taxon>
        <taxon>Hyphomicrobiales</taxon>
        <taxon>Rhizobiaceae</taxon>
        <taxon>Shinella</taxon>
    </lineage>
</organism>
<evidence type="ECO:0000256" key="3">
    <source>
        <dbReference type="ARBA" id="ARBA00011153"/>
    </source>
</evidence>
<comment type="similarity">
    <text evidence="2">Belongs to the carboxylate-amine ligase family. Glutamate--cysteine ligase type 2 subfamily.</text>
</comment>
<evidence type="ECO:0000256" key="6">
    <source>
        <dbReference type="ARBA" id="ARBA00022741"/>
    </source>
</evidence>
<keyword evidence="6 10" id="KW-0547">Nucleotide-binding</keyword>
<protein>
    <recommendedName>
        <fullName evidence="10">Glutamate--cysteine ligase</fullName>
        <ecNumber evidence="10">6.3.2.2</ecNumber>
    </recommendedName>
</protein>
<sequence length="457" mass="50910">MARDTTDQTPIRTVAEMADYLAAGNKTKEKFRIGTEHEKFVFFTADNSPVPYFGDASISALLNGMQAKTGWEPIMDAGNIIGLAEPSGMGAISLEPGGQFELSGAPLENLHQTCKESNQHLATLREVAEPLGIRFLGMGGSPKWTFAETPRMPKSRYDIMTRYMPKVGSQGLDMMYRTCTIQVNLDFSSEADMRRKMQVSLKLQSLATALFASSPFTDGKPNGLLSWRGDIWRDTDNQRGGLIPFAFAPDFGFEDYVTWALDVPMYFIVRDGKYHDCTHVTFRQFMAGALKGEVADYEPNFGDWTNHLSTLFPDVRLKRFLEMRGADGGPWRRICALPAFWVGLLYDDGALDAAEALTRDWAFEEVSVLRDAVPAQGLRAEFRGKPLFDVAREVLAIARQGLVARARLNGDGVDESVFLAPLDEVLAKKATLAEDMLALYHGRWNGSVEPVFSEYQY</sequence>
<dbReference type="PANTHER" id="PTHR34378:SF1">
    <property type="entry name" value="GLUTAMATE--CYSTEINE LIGASE, CHLOROPLASTIC"/>
    <property type="match status" value="1"/>
</dbReference>
<evidence type="ECO:0000256" key="8">
    <source>
        <dbReference type="ARBA" id="ARBA00022946"/>
    </source>
</evidence>
<dbReference type="Proteomes" id="UP001225788">
    <property type="component" value="Chromosome"/>
</dbReference>
<dbReference type="GO" id="GO:0004357">
    <property type="term" value="F:glutamate-cysteine ligase activity"/>
    <property type="evidence" value="ECO:0007669"/>
    <property type="project" value="UniProtKB-EC"/>
</dbReference>
<dbReference type="PIRSF" id="PIRSF017901">
    <property type="entry name" value="GCL"/>
    <property type="match status" value="1"/>
</dbReference>
<evidence type="ECO:0000256" key="5">
    <source>
        <dbReference type="ARBA" id="ARBA00022684"/>
    </source>
</evidence>
<comment type="catalytic activity">
    <reaction evidence="10">
        <text>L-cysteine + L-glutamate + ATP = gamma-L-glutamyl-L-cysteine + ADP + phosphate + H(+)</text>
        <dbReference type="Rhea" id="RHEA:13285"/>
        <dbReference type="ChEBI" id="CHEBI:15378"/>
        <dbReference type="ChEBI" id="CHEBI:29985"/>
        <dbReference type="ChEBI" id="CHEBI:30616"/>
        <dbReference type="ChEBI" id="CHEBI:35235"/>
        <dbReference type="ChEBI" id="CHEBI:43474"/>
        <dbReference type="ChEBI" id="CHEBI:58173"/>
        <dbReference type="ChEBI" id="CHEBI:456216"/>
        <dbReference type="EC" id="6.3.2.2"/>
    </reaction>
</comment>
<keyword evidence="8" id="KW-0809">Transit peptide</keyword>
<evidence type="ECO:0000313" key="11">
    <source>
        <dbReference type="EMBL" id="WLS04426.1"/>
    </source>
</evidence>
<dbReference type="InterPro" id="IPR014746">
    <property type="entry name" value="Gln_synth/guanido_kin_cat_dom"/>
</dbReference>
<dbReference type="EC" id="6.3.2.2" evidence="10"/>
<keyword evidence="5" id="KW-0317">Glutathione biosynthesis</keyword>
<dbReference type="InterPro" id="IPR011556">
    <property type="entry name" value="Glut_cys_lig_pln_type"/>
</dbReference>
<evidence type="ECO:0000256" key="2">
    <source>
        <dbReference type="ARBA" id="ARBA00010253"/>
    </source>
</evidence>
<keyword evidence="9" id="KW-1015">Disulfide bond</keyword>
<comment type="similarity">
    <text evidence="10">Belongs to the glutamate--cysteine ligase type 2 family. EgtA subfamily.</text>
</comment>
<dbReference type="EMBL" id="CP132314">
    <property type="protein sequence ID" value="WLS04426.1"/>
    <property type="molecule type" value="Genomic_DNA"/>
</dbReference>
<keyword evidence="7 10" id="KW-0067">ATP-binding</keyword>
<proteinExistence type="inferred from homology"/>
<evidence type="ECO:0000256" key="4">
    <source>
        <dbReference type="ARBA" id="ARBA00022598"/>
    </source>
</evidence>
<accession>A0ABY9K9Z8</accession>
<dbReference type="NCBIfam" id="TIGR01436">
    <property type="entry name" value="glu_cys_lig_pln"/>
    <property type="match status" value="1"/>
</dbReference>
<evidence type="ECO:0000256" key="1">
    <source>
        <dbReference type="ARBA" id="ARBA00005006"/>
    </source>
</evidence>
<comment type="subunit">
    <text evidence="3">Homodimer or monomer when oxidized or reduced, respectively.</text>
</comment>
<dbReference type="Pfam" id="PF04107">
    <property type="entry name" value="GCS2"/>
    <property type="match status" value="1"/>
</dbReference>
<dbReference type="RefSeq" id="WP_306160435.1">
    <property type="nucleotide sequence ID" value="NZ_CP132314.1"/>
</dbReference>
<dbReference type="InterPro" id="IPR006336">
    <property type="entry name" value="GCS2"/>
</dbReference>
<keyword evidence="4 10" id="KW-0436">Ligase</keyword>